<dbReference type="CDD" id="cd03270">
    <property type="entry name" value="ABC_UvrA_I"/>
    <property type="match status" value="1"/>
</dbReference>
<name>A0AAX3NFC5_9LACT</name>
<dbReference type="GO" id="GO:0005737">
    <property type="term" value="C:cytoplasm"/>
    <property type="evidence" value="ECO:0007669"/>
    <property type="project" value="UniProtKB-SubCell"/>
</dbReference>
<dbReference type="Pfam" id="PF00005">
    <property type="entry name" value="ABC_tran"/>
    <property type="match status" value="1"/>
</dbReference>
<keyword evidence="3" id="KW-0677">Repeat</keyword>
<proteinExistence type="inferred from homology"/>
<evidence type="ECO:0000313" key="15">
    <source>
        <dbReference type="EMBL" id="WEA14631.1"/>
    </source>
</evidence>
<accession>A0AAX3NFC5</accession>
<evidence type="ECO:0000256" key="1">
    <source>
        <dbReference type="ARBA" id="ARBA00004496"/>
    </source>
</evidence>
<evidence type="ECO:0000256" key="2">
    <source>
        <dbReference type="ARBA" id="ARBA00022490"/>
    </source>
</evidence>
<sequence>MSDTIRVIADKVNNLKNVSLEIPKKKITVFTGVSGSGKSSLVFDTLADESQRLLNETLPAFVRQFLPKYERPDVERIENLPASIVIDQKTLGGNARSTLATITDIAPVIRQLFAGGGSPQLGVDHFSFNLPAGMCPECQGIGKKLELKMELFVDKERSLNNGAILFKPYQKIVKMYVDNGLFDGEKLLKNYTEEELERLYHGKEVGKIKMGEYNLTYEGIVDKFNRGFLQKEGELSAGAQKTLATYTHEAFCPLCKGKRLNQETLAVRWSGYGFADLMSMELTDLSDVLTPLEGTEHLKQQIDHLIELGLGYLSLDRETMTLSGGESQRVKLVKHLNNALSDMLYIFDEPSVGLHPRDVARINSIFTKLRDKGNTVLIIEHDPDVIKIADWVIEVGPGAGVHGGEIMFEGSYEQLLQSDCLTGKYLSKMTTISDKPRQPVHFYHGNISSVNNLKNEHLDIPQGLLTVLTGVAGSGKSTLVEYSLRATYPEAIMVTQASLAANSRSNPATFIGIMDNIRKVFAKVNEVKPSLFSYNSEGACPACEGRGYIESNLAFMETVKQSCELCQGKRYKTEALAFTYQGKDITEVLDLTVEEALDFFKSAPAIKKKIKAMHEVGLGYLTLGQPTSTLSGGERQRLKLANEFYQKGNLFILDEPSTGLHLSDISRLMKLMNHFVEQGNTLVVIEHQLDIIRQADWIIDIGPEGGSAGGEVIYAGPPAGLRNCSASLTAQYI</sequence>
<dbReference type="GO" id="GO:0004518">
    <property type="term" value="F:nuclease activity"/>
    <property type="evidence" value="ECO:0007669"/>
    <property type="project" value="UniProtKB-KW"/>
</dbReference>
<comment type="similarity">
    <text evidence="11">Belongs to the ABC transporter superfamily. UvrA family.</text>
</comment>
<evidence type="ECO:0000313" key="16">
    <source>
        <dbReference type="Proteomes" id="UP001217324"/>
    </source>
</evidence>
<evidence type="ECO:0000256" key="13">
    <source>
        <dbReference type="ARBA" id="ARBA00042156"/>
    </source>
</evidence>
<dbReference type="Gene3D" id="1.20.1580.10">
    <property type="entry name" value="ABC transporter ATPase like domain"/>
    <property type="match status" value="2"/>
</dbReference>
<evidence type="ECO:0000256" key="8">
    <source>
        <dbReference type="ARBA" id="ARBA00022881"/>
    </source>
</evidence>
<keyword evidence="7" id="KW-0067">ATP-binding</keyword>
<comment type="subcellular location">
    <subcellularLocation>
        <location evidence="1">Cytoplasm</location>
    </subcellularLocation>
</comment>
<dbReference type="InterPro" id="IPR017871">
    <property type="entry name" value="ABC_transporter-like_CS"/>
</dbReference>
<dbReference type="Proteomes" id="UP001217324">
    <property type="component" value="Chromosome"/>
</dbReference>
<dbReference type="AlphaFoldDB" id="A0AAX3NFC5"/>
<keyword evidence="5" id="KW-0227">DNA damage</keyword>
<dbReference type="PROSITE" id="PS50893">
    <property type="entry name" value="ABC_TRANSPORTER_2"/>
    <property type="match status" value="1"/>
</dbReference>
<dbReference type="PANTHER" id="PTHR43152:SF3">
    <property type="entry name" value="UVRABC SYSTEM PROTEIN A"/>
    <property type="match status" value="1"/>
</dbReference>
<evidence type="ECO:0000256" key="3">
    <source>
        <dbReference type="ARBA" id="ARBA00022737"/>
    </source>
</evidence>
<keyword evidence="6" id="KW-0228">DNA excision</keyword>
<keyword evidence="4" id="KW-0547">Nucleotide-binding</keyword>
<evidence type="ECO:0000259" key="14">
    <source>
        <dbReference type="PROSITE" id="PS50893"/>
    </source>
</evidence>
<dbReference type="Gene3D" id="1.10.8.280">
    <property type="entry name" value="ABC transporter ATPase domain-like"/>
    <property type="match status" value="1"/>
</dbReference>
<keyword evidence="2" id="KW-0963">Cytoplasm</keyword>
<feature type="domain" description="ABC transporter" evidence="14">
    <location>
        <begin position="435"/>
        <end position="728"/>
    </location>
</feature>
<dbReference type="EMBL" id="CP118627">
    <property type="protein sequence ID" value="WEA14631.1"/>
    <property type="molecule type" value="Genomic_DNA"/>
</dbReference>
<evidence type="ECO:0000256" key="11">
    <source>
        <dbReference type="ARBA" id="ARBA00038000"/>
    </source>
</evidence>
<dbReference type="InterPro" id="IPR003439">
    <property type="entry name" value="ABC_transporter-like_ATP-bd"/>
</dbReference>
<dbReference type="PANTHER" id="PTHR43152">
    <property type="entry name" value="UVRABC SYSTEM PROTEIN A"/>
    <property type="match status" value="1"/>
</dbReference>
<evidence type="ECO:0000256" key="5">
    <source>
        <dbReference type="ARBA" id="ARBA00022763"/>
    </source>
</evidence>
<dbReference type="GO" id="GO:0006281">
    <property type="term" value="P:DNA repair"/>
    <property type="evidence" value="ECO:0007669"/>
    <property type="project" value="UniProtKB-KW"/>
</dbReference>
<dbReference type="Gene3D" id="3.40.50.300">
    <property type="entry name" value="P-loop containing nucleotide triphosphate hydrolases"/>
    <property type="match status" value="2"/>
</dbReference>
<keyword evidence="8" id="KW-0267">Excision nuclease</keyword>
<organism evidence="15 16">
    <name type="scientific">Lactococcus garvieae</name>
    <dbReference type="NCBI Taxonomy" id="1363"/>
    <lineage>
        <taxon>Bacteria</taxon>
        <taxon>Bacillati</taxon>
        <taxon>Bacillota</taxon>
        <taxon>Bacilli</taxon>
        <taxon>Lactobacillales</taxon>
        <taxon>Streptococcaceae</taxon>
        <taxon>Lactococcus</taxon>
    </lineage>
</organism>
<dbReference type="GO" id="GO:0003677">
    <property type="term" value="F:DNA binding"/>
    <property type="evidence" value="ECO:0007669"/>
    <property type="project" value="UniProtKB-KW"/>
</dbReference>
<gene>
    <name evidence="15" type="ORF">PWF74_03745</name>
</gene>
<dbReference type="InterPro" id="IPR027417">
    <property type="entry name" value="P-loop_NTPase"/>
</dbReference>
<evidence type="ECO:0000256" key="10">
    <source>
        <dbReference type="ARBA" id="ARBA00023204"/>
    </source>
</evidence>
<dbReference type="GO" id="GO:0005524">
    <property type="term" value="F:ATP binding"/>
    <property type="evidence" value="ECO:0007669"/>
    <property type="project" value="UniProtKB-KW"/>
</dbReference>
<keyword evidence="10" id="KW-0234">DNA repair</keyword>
<protein>
    <recommendedName>
        <fullName evidence="12">UvrABC system protein A</fullName>
    </recommendedName>
    <alternativeName>
        <fullName evidence="13">Excinuclease ABC subunit A</fullName>
    </alternativeName>
</protein>
<dbReference type="GO" id="GO:0016887">
    <property type="term" value="F:ATP hydrolysis activity"/>
    <property type="evidence" value="ECO:0007669"/>
    <property type="project" value="InterPro"/>
</dbReference>
<evidence type="ECO:0000256" key="9">
    <source>
        <dbReference type="ARBA" id="ARBA00023125"/>
    </source>
</evidence>
<dbReference type="RefSeq" id="WP_243415921.1">
    <property type="nucleotide sequence ID" value="NZ_CP099987.1"/>
</dbReference>
<evidence type="ECO:0000256" key="7">
    <source>
        <dbReference type="ARBA" id="ARBA00022840"/>
    </source>
</evidence>
<evidence type="ECO:0000256" key="12">
    <source>
        <dbReference type="ARBA" id="ARBA00039316"/>
    </source>
</evidence>
<dbReference type="SUPFAM" id="SSF52540">
    <property type="entry name" value="P-loop containing nucleoside triphosphate hydrolases"/>
    <property type="match status" value="2"/>
</dbReference>
<reference evidence="15" key="1">
    <citation type="submission" date="2023-02" db="EMBL/GenBank/DDBJ databases">
        <title>Comparative genomics and fermentation flavor characterization of five lactic acid bacteria reveal flavor biosynthesis metabolic pathways in fermented muskmelon puree.</title>
        <authorList>
            <person name="Yuan L."/>
            <person name="Li M."/>
            <person name="Xu X."/>
            <person name="Lao F."/>
            <person name="Wu J."/>
        </authorList>
    </citation>
    <scope>NUCLEOTIDE SEQUENCE</scope>
    <source>
        <strain evidence="15">Pa-2</strain>
    </source>
</reference>
<evidence type="ECO:0000256" key="6">
    <source>
        <dbReference type="ARBA" id="ARBA00022769"/>
    </source>
</evidence>
<keyword evidence="9" id="KW-0238">DNA-binding</keyword>
<dbReference type="PROSITE" id="PS00211">
    <property type="entry name" value="ABC_TRANSPORTER_1"/>
    <property type="match status" value="1"/>
</dbReference>
<evidence type="ECO:0000256" key="4">
    <source>
        <dbReference type="ARBA" id="ARBA00022741"/>
    </source>
</evidence>